<feature type="transmembrane region" description="Helical" evidence="5">
    <location>
        <begin position="187"/>
        <end position="204"/>
    </location>
</feature>
<dbReference type="PANTHER" id="PTHR37955:SF1">
    <property type="entry name" value="DEP DOMAIN-CONTAINING PROTEIN"/>
    <property type="match status" value="1"/>
</dbReference>
<feature type="transmembrane region" description="Helical" evidence="5">
    <location>
        <begin position="65"/>
        <end position="85"/>
    </location>
</feature>
<sequence>MNYVQKVPVAICGVALGFAALGNLFKTSFEGLYLACGILSIALLALYTLKFIVSTKTVLRELSDPIGLSVSATYPMAVMLISVYLKADIGDAAQLFWFAGIALHILCIALFTSRYIAKFDWENVHASWFIVYVGIVVASVTAPAFTFETSVGTVAFWFGFICLVVLFIVVSMRYVKYGPVPDSTESLACIYAAPTSLCIAGYIQSITPKFVPFLLVMLVIASIIYVVSFVWCIRCLTKPFFPSHAAFTFPFVICVIARTQTSAYLAELGQPLQWLDGIATVETVLAAGLCIVVLVRLLAYVRDQTLPKARSMSSLR</sequence>
<dbReference type="GO" id="GO:0046583">
    <property type="term" value="F:monoatomic cation efflux transmembrane transporter activity"/>
    <property type="evidence" value="ECO:0007669"/>
    <property type="project" value="TreeGrafter"/>
</dbReference>
<dbReference type="AlphaFoldDB" id="A0A9D5XAP4"/>
<keyword evidence="3 5" id="KW-1133">Transmembrane helix</keyword>
<accession>A0A9D5XAP4</accession>
<feature type="transmembrane region" description="Helical" evidence="5">
    <location>
        <begin position="245"/>
        <end position="266"/>
    </location>
</feature>
<keyword evidence="4 5" id="KW-0472">Membrane</keyword>
<dbReference type="CDD" id="cd09325">
    <property type="entry name" value="TDT_C4-dicarb_trans"/>
    <property type="match status" value="1"/>
</dbReference>
<evidence type="ECO:0000313" key="6">
    <source>
        <dbReference type="EMBL" id="MBF4802932.1"/>
    </source>
</evidence>
<name>A0A9D5XAP4_9ACTN</name>
<feature type="transmembrane region" description="Helical" evidence="5">
    <location>
        <begin position="31"/>
        <end position="53"/>
    </location>
</feature>
<feature type="transmembrane region" description="Helical" evidence="5">
    <location>
        <begin position="153"/>
        <end position="175"/>
    </location>
</feature>
<evidence type="ECO:0000313" key="7">
    <source>
        <dbReference type="Proteomes" id="UP000787322"/>
    </source>
</evidence>
<protein>
    <submittedName>
        <fullName evidence="6">TDT family transporter</fullName>
    </submittedName>
</protein>
<dbReference type="EMBL" id="JABZGU010000072">
    <property type="protein sequence ID" value="MBF4802932.1"/>
    <property type="molecule type" value="Genomic_DNA"/>
</dbReference>
<comment type="subcellular location">
    <subcellularLocation>
        <location evidence="1">Membrane</location>
        <topology evidence="1">Multi-pass membrane protein</topology>
    </subcellularLocation>
</comment>
<dbReference type="GO" id="GO:0005886">
    <property type="term" value="C:plasma membrane"/>
    <property type="evidence" value="ECO:0007669"/>
    <property type="project" value="TreeGrafter"/>
</dbReference>
<feature type="transmembrane region" description="Helical" evidence="5">
    <location>
        <begin position="7"/>
        <end position="25"/>
    </location>
</feature>
<evidence type="ECO:0000256" key="2">
    <source>
        <dbReference type="ARBA" id="ARBA00022692"/>
    </source>
</evidence>
<evidence type="ECO:0000256" key="4">
    <source>
        <dbReference type="ARBA" id="ARBA00023136"/>
    </source>
</evidence>
<keyword evidence="2 5" id="KW-0812">Transmembrane</keyword>
<feature type="transmembrane region" description="Helical" evidence="5">
    <location>
        <begin position="97"/>
        <end position="117"/>
    </location>
</feature>
<dbReference type="PANTHER" id="PTHR37955">
    <property type="entry name" value="TELLURITE RESISTANCE PROTEIN TEHA"/>
    <property type="match status" value="1"/>
</dbReference>
<dbReference type="Pfam" id="PF03595">
    <property type="entry name" value="SLAC1"/>
    <property type="match status" value="1"/>
</dbReference>
<organism evidence="6 7">
    <name type="scientific">Lancefieldella parvula</name>
    <dbReference type="NCBI Taxonomy" id="1382"/>
    <lineage>
        <taxon>Bacteria</taxon>
        <taxon>Bacillati</taxon>
        <taxon>Actinomycetota</taxon>
        <taxon>Coriobacteriia</taxon>
        <taxon>Coriobacteriales</taxon>
        <taxon>Atopobiaceae</taxon>
        <taxon>Lancefieldella</taxon>
    </lineage>
</organism>
<dbReference type="InterPro" id="IPR052951">
    <property type="entry name" value="Tellurite_res_ion_channel"/>
</dbReference>
<dbReference type="InterPro" id="IPR004695">
    <property type="entry name" value="SLAC1/Mae1/Ssu1/TehA"/>
</dbReference>
<reference evidence="6" key="1">
    <citation type="submission" date="2020-04" db="EMBL/GenBank/DDBJ databases">
        <title>Deep metagenomics examines the oral microbiome during advanced dental caries in children, revealing novel taxa and co-occurrences with host molecules.</title>
        <authorList>
            <person name="Baker J.L."/>
            <person name="Morton J.T."/>
            <person name="Dinis M."/>
            <person name="Alvarez R."/>
            <person name="Tran N.C."/>
            <person name="Knight R."/>
            <person name="Edlund A."/>
        </authorList>
    </citation>
    <scope>NUCLEOTIDE SEQUENCE</scope>
    <source>
        <strain evidence="6">JCVI_3_bin.11</strain>
    </source>
</reference>
<proteinExistence type="predicted"/>
<dbReference type="Proteomes" id="UP000787322">
    <property type="component" value="Unassembled WGS sequence"/>
</dbReference>
<comment type="caution">
    <text evidence="6">The sequence shown here is derived from an EMBL/GenBank/DDBJ whole genome shotgun (WGS) entry which is preliminary data.</text>
</comment>
<feature type="transmembrane region" description="Helical" evidence="5">
    <location>
        <begin position="278"/>
        <end position="301"/>
    </location>
</feature>
<dbReference type="Gene3D" id="1.50.10.150">
    <property type="entry name" value="Voltage-dependent anion channel"/>
    <property type="match status" value="1"/>
</dbReference>
<feature type="transmembrane region" description="Helical" evidence="5">
    <location>
        <begin position="129"/>
        <end position="147"/>
    </location>
</feature>
<evidence type="ECO:0000256" key="3">
    <source>
        <dbReference type="ARBA" id="ARBA00022989"/>
    </source>
</evidence>
<dbReference type="InterPro" id="IPR038665">
    <property type="entry name" value="Voltage-dep_anion_channel_sf"/>
</dbReference>
<gene>
    <name evidence="6" type="ORF">HXK24_03805</name>
</gene>
<evidence type="ECO:0000256" key="5">
    <source>
        <dbReference type="SAM" id="Phobius"/>
    </source>
</evidence>
<feature type="transmembrane region" description="Helical" evidence="5">
    <location>
        <begin position="210"/>
        <end position="233"/>
    </location>
</feature>
<evidence type="ECO:0000256" key="1">
    <source>
        <dbReference type="ARBA" id="ARBA00004141"/>
    </source>
</evidence>